<dbReference type="EMBL" id="JACBZH010000001">
    <property type="protein sequence ID" value="NYH93588.1"/>
    <property type="molecule type" value="Genomic_DNA"/>
</dbReference>
<accession>A0A852ZNW1</accession>
<dbReference type="AlphaFoldDB" id="A0A852ZNW1"/>
<comment type="caution">
    <text evidence="1">The sequence shown here is derived from an EMBL/GenBank/DDBJ whole genome shotgun (WGS) entry which is preliminary data.</text>
</comment>
<reference evidence="1 2" key="1">
    <citation type="submission" date="2020-07" db="EMBL/GenBank/DDBJ databases">
        <title>Sequencing the genomes of 1000 actinobacteria strains.</title>
        <authorList>
            <person name="Klenk H.-P."/>
        </authorList>
    </citation>
    <scope>NUCLEOTIDE SEQUENCE [LARGE SCALE GENOMIC DNA]</scope>
    <source>
        <strain evidence="1 2">DSM 18448</strain>
    </source>
</reference>
<protein>
    <recommendedName>
        <fullName evidence="3">DUF664 domain-containing protein</fullName>
    </recommendedName>
</protein>
<gene>
    <name evidence="1" type="ORF">F4554_006226</name>
</gene>
<sequence length="62" mass="6611">MAGETARHAGHADIIRELIDGRIGADGSVAADPTFWREQVSEVQAAADHFRPVGDAEAQPRS</sequence>
<evidence type="ECO:0000313" key="1">
    <source>
        <dbReference type="EMBL" id="NYH93588.1"/>
    </source>
</evidence>
<dbReference type="Proteomes" id="UP000579605">
    <property type="component" value="Unassembled WGS sequence"/>
</dbReference>
<dbReference type="InterPro" id="IPR007061">
    <property type="entry name" value="MST-like"/>
</dbReference>
<proteinExistence type="predicted"/>
<keyword evidence="2" id="KW-1185">Reference proteome</keyword>
<evidence type="ECO:0000313" key="2">
    <source>
        <dbReference type="Proteomes" id="UP000579605"/>
    </source>
</evidence>
<name>A0A852ZNW1_9ACTN</name>
<dbReference type="Pfam" id="PF04978">
    <property type="entry name" value="MST"/>
    <property type="match status" value="1"/>
</dbReference>
<evidence type="ECO:0008006" key="3">
    <source>
        <dbReference type="Google" id="ProtNLM"/>
    </source>
</evidence>
<organism evidence="1 2">
    <name type="scientific">Actinopolymorpha rutila</name>
    <dbReference type="NCBI Taxonomy" id="446787"/>
    <lineage>
        <taxon>Bacteria</taxon>
        <taxon>Bacillati</taxon>
        <taxon>Actinomycetota</taxon>
        <taxon>Actinomycetes</taxon>
        <taxon>Propionibacteriales</taxon>
        <taxon>Actinopolymorphaceae</taxon>
        <taxon>Actinopolymorpha</taxon>
    </lineage>
</organism>